<dbReference type="Pfam" id="PF00440">
    <property type="entry name" value="TetR_N"/>
    <property type="match status" value="1"/>
</dbReference>
<feature type="domain" description="HTH tetR-type" evidence="5">
    <location>
        <begin position="6"/>
        <end position="66"/>
    </location>
</feature>
<gene>
    <name evidence="6" type="ORF">DCO56_08925</name>
</gene>
<protein>
    <submittedName>
        <fullName evidence="6">TetR/AcrR family transcriptional regulator</fullName>
    </submittedName>
</protein>
<dbReference type="RefSeq" id="WP_108633386.1">
    <property type="nucleotide sequence ID" value="NZ_QCXX01000002.1"/>
</dbReference>
<dbReference type="PANTHER" id="PTHR47506:SF3">
    <property type="entry name" value="HTH-TYPE TRANSCRIPTIONAL REGULATOR LMRA"/>
    <property type="match status" value="1"/>
</dbReference>
<evidence type="ECO:0000313" key="6">
    <source>
        <dbReference type="EMBL" id="PUV25054.1"/>
    </source>
</evidence>
<evidence type="ECO:0000256" key="1">
    <source>
        <dbReference type="ARBA" id="ARBA00023015"/>
    </source>
</evidence>
<dbReference type="PROSITE" id="PS01081">
    <property type="entry name" value="HTH_TETR_1"/>
    <property type="match status" value="1"/>
</dbReference>
<keyword evidence="7" id="KW-1185">Reference proteome</keyword>
<sequence length="196" mass="21567">MLTKAEKTKLFILETASPLYNEKGISGVSIDEVLEATKLTKGCIYGHFNGKDDLSEQVVDFSLKKMSQKLAGVVSQGKTAKEKIFLYLDFHKNPIDTYIAGGCPIFNTAVEADDHFPSIKNKVATVLETGMQGLSIILKDGIANGEFSKELNADVFAFKIMSAVEGGIVISRTIDSKKLMIELIKDLKKELEHYSL</sequence>
<dbReference type="InterPro" id="IPR001647">
    <property type="entry name" value="HTH_TetR"/>
</dbReference>
<keyword evidence="3" id="KW-0804">Transcription</keyword>
<dbReference type="InterPro" id="IPR036271">
    <property type="entry name" value="Tet_transcr_reg_TetR-rel_C_sf"/>
</dbReference>
<feature type="DNA-binding region" description="H-T-H motif" evidence="4">
    <location>
        <begin position="29"/>
        <end position="48"/>
    </location>
</feature>
<keyword evidence="2 4" id="KW-0238">DNA-binding</keyword>
<reference evidence="6 7" key="1">
    <citation type="submission" date="2018-04" db="EMBL/GenBank/DDBJ databases">
        <title>Sphingobacterium sp. M46 Genome.</title>
        <authorList>
            <person name="Cheng J."/>
            <person name="Li Y."/>
        </authorList>
    </citation>
    <scope>NUCLEOTIDE SEQUENCE [LARGE SCALE GENOMIC DNA]</scope>
    <source>
        <strain evidence="6 7">M46</strain>
    </source>
</reference>
<accession>A0A363NW83</accession>
<evidence type="ECO:0000313" key="7">
    <source>
        <dbReference type="Proteomes" id="UP000250831"/>
    </source>
</evidence>
<dbReference type="GO" id="GO:0003677">
    <property type="term" value="F:DNA binding"/>
    <property type="evidence" value="ECO:0007669"/>
    <property type="project" value="UniProtKB-UniRule"/>
</dbReference>
<dbReference type="OrthoDB" id="9798857at2"/>
<dbReference type="EMBL" id="QCXX01000002">
    <property type="protein sequence ID" value="PUV25054.1"/>
    <property type="molecule type" value="Genomic_DNA"/>
</dbReference>
<dbReference type="SUPFAM" id="SSF48498">
    <property type="entry name" value="Tetracyclin repressor-like, C-terminal domain"/>
    <property type="match status" value="1"/>
</dbReference>
<dbReference type="AlphaFoldDB" id="A0A363NW83"/>
<dbReference type="InterPro" id="IPR011075">
    <property type="entry name" value="TetR_C"/>
</dbReference>
<dbReference type="PROSITE" id="PS50977">
    <property type="entry name" value="HTH_TETR_2"/>
    <property type="match status" value="1"/>
</dbReference>
<evidence type="ECO:0000256" key="2">
    <source>
        <dbReference type="ARBA" id="ARBA00023125"/>
    </source>
</evidence>
<dbReference type="Gene3D" id="1.10.357.10">
    <property type="entry name" value="Tetracycline Repressor, domain 2"/>
    <property type="match status" value="1"/>
</dbReference>
<evidence type="ECO:0000259" key="5">
    <source>
        <dbReference type="PROSITE" id="PS50977"/>
    </source>
</evidence>
<dbReference type="SUPFAM" id="SSF46689">
    <property type="entry name" value="Homeodomain-like"/>
    <property type="match status" value="1"/>
</dbReference>
<keyword evidence="1" id="KW-0805">Transcription regulation</keyword>
<dbReference type="Proteomes" id="UP000250831">
    <property type="component" value="Unassembled WGS sequence"/>
</dbReference>
<dbReference type="PANTHER" id="PTHR47506">
    <property type="entry name" value="TRANSCRIPTIONAL REGULATORY PROTEIN"/>
    <property type="match status" value="1"/>
</dbReference>
<proteinExistence type="predicted"/>
<organism evidence="6 7">
    <name type="scientific">Sphingobacterium athyrii</name>
    <dbReference type="NCBI Taxonomy" id="2152717"/>
    <lineage>
        <taxon>Bacteria</taxon>
        <taxon>Pseudomonadati</taxon>
        <taxon>Bacteroidota</taxon>
        <taxon>Sphingobacteriia</taxon>
        <taxon>Sphingobacteriales</taxon>
        <taxon>Sphingobacteriaceae</taxon>
        <taxon>Sphingobacterium</taxon>
    </lineage>
</organism>
<name>A0A363NW83_9SPHI</name>
<dbReference type="PRINTS" id="PR00455">
    <property type="entry name" value="HTHTETR"/>
</dbReference>
<evidence type="ECO:0000256" key="4">
    <source>
        <dbReference type="PROSITE-ProRule" id="PRU00335"/>
    </source>
</evidence>
<dbReference type="Pfam" id="PF16925">
    <property type="entry name" value="TetR_C_13"/>
    <property type="match status" value="1"/>
</dbReference>
<dbReference type="InterPro" id="IPR009057">
    <property type="entry name" value="Homeodomain-like_sf"/>
</dbReference>
<comment type="caution">
    <text evidence="6">The sequence shown here is derived from an EMBL/GenBank/DDBJ whole genome shotgun (WGS) entry which is preliminary data.</text>
</comment>
<dbReference type="InterPro" id="IPR023772">
    <property type="entry name" value="DNA-bd_HTH_TetR-type_CS"/>
</dbReference>
<evidence type="ECO:0000256" key="3">
    <source>
        <dbReference type="ARBA" id="ARBA00023163"/>
    </source>
</evidence>